<evidence type="ECO:0000256" key="6">
    <source>
        <dbReference type="ARBA" id="ARBA00023304"/>
    </source>
</evidence>
<comment type="pathway">
    <text evidence="1">Amino-acid biosynthesis; L-isoleucine biosynthesis; 2-oxobutanoate from pyruvate: step 1/3.</text>
</comment>
<organism evidence="10 11">
    <name type="scientific">Thermoproteus uzoniensis (strain 768-20)</name>
    <dbReference type="NCBI Taxonomy" id="999630"/>
    <lineage>
        <taxon>Archaea</taxon>
        <taxon>Thermoproteota</taxon>
        <taxon>Thermoprotei</taxon>
        <taxon>Thermoproteales</taxon>
        <taxon>Thermoproteaceae</taxon>
        <taxon>Thermoproteus</taxon>
    </lineage>
</organism>
<dbReference type="Pfam" id="PF08502">
    <property type="entry name" value="LeuA_dimer"/>
    <property type="match status" value="1"/>
</dbReference>
<dbReference type="STRING" id="999630.TUZN_1001"/>
<dbReference type="HOGENOM" id="CLU_022158_7_0_2"/>
<accession>F2L687</accession>
<dbReference type="KEGG" id="tuz:TUZN_1001"/>
<keyword evidence="5 8" id="KW-0808">Transferase</keyword>
<dbReference type="EC" id="2.3.3.21" evidence="7"/>
<dbReference type="eggNOG" id="arCOG02092">
    <property type="taxonomic scope" value="Archaea"/>
</dbReference>
<dbReference type="PROSITE" id="PS00815">
    <property type="entry name" value="AIPM_HOMOCIT_SYNTH_1"/>
    <property type="match status" value="1"/>
</dbReference>
<keyword evidence="6" id="KW-0100">Branched-chain amino acid biosynthesis</keyword>
<evidence type="ECO:0000256" key="4">
    <source>
        <dbReference type="ARBA" id="ARBA00022624"/>
    </source>
</evidence>
<dbReference type="InterPro" id="IPR000891">
    <property type="entry name" value="PYR_CT"/>
</dbReference>
<dbReference type="InterPro" id="IPR013785">
    <property type="entry name" value="Aldolase_TIM"/>
</dbReference>
<dbReference type="InterPro" id="IPR013709">
    <property type="entry name" value="2-isopropylmalate_synth_dimer"/>
</dbReference>
<keyword evidence="3" id="KW-0028">Amino-acid biosynthesis</keyword>
<dbReference type="NCBIfam" id="TIGR00977">
    <property type="entry name" value="citramal_synth"/>
    <property type="match status" value="1"/>
</dbReference>
<dbReference type="GO" id="GO:0043714">
    <property type="term" value="F:(R)-citramalate synthase activity"/>
    <property type="evidence" value="ECO:0007669"/>
    <property type="project" value="UniProtKB-UniRule"/>
</dbReference>
<dbReference type="GO" id="GO:0003852">
    <property type="term" value="F:2-isopropylmalate synthase activity"/>
    <property type="evidence" value="ECO:0007669"/>
    <property type="project" value="InterPro"/>
</dbReference>
<comment type="similarity">
    <text evidence="2 8">Belongs to the alpha-IPM synthase/homocitrate synthase family.</text>
</comment>
<dbReference type="Gene3D" id="1.10.238.260">
    <property type="match status" value="1"/>
</dbReference>
<evidence type="ECO:0000313" key="10">
    <source>
        <dbReference type="EMBL" id="AEA12483.1"/>
    </source>
</evidence>
<proteinExistence type="inferred from homology"/>
<dbReference type="InterPro" id="IPR002034">
    <property type="entry name" value="AIPM/Hcit_synth_CS"/>
</dbReference>
<dbReference type="PROSITE" id="PS50991">
    <property type="entry name" value="PYR_CT"/>
    <property type="match status" value="1"/>
</dbReference>
<gene>
    <name evidence="10" type="ordered locus">TUZN_1001</name>
</gene>
<name>F2L687_THEU7</name>
<evidence type="ECO:0000256" key="1">
    <source>
        <dbReference type="ARBA" id="ARBA00004743"/>
    </source>
</evidence>
<dbReference type="InterPro" id="IPR005675">
    <property type="entry name" value="Citramal_synthase"/>
</dbReference>
<dbReference type="InterPro" id="IPR054691">
    <property type="entry name" value="LeuA/HCS_post-cat"/>
</dbReference>
<feature type="domain" description="Pyruvate carboxyltransferase" evidence="9">
    <location>
        <begin position="38"/>
        <end position="308"/>
    </location>
</feature>
<evidence type="ECO:0000256" key="5">
    <source>
        <dbReference type="ARBA" id="ARBA00022679"/>
    </source>
</evidence>
<dbReference type="Proteomes" id="UP000008138">
    <property type="component" value="Chromosome"/>
</dbReference>
<keyword evidence="11" id="KW-1185">Reference proteome</keyword>
<dbReference type="PROSITE" id="PS00816">
    <property type="entry name" value="AIPM_HOMOCIT_SYNTH_2"/>
    <property type="match status" value="1"/>
</dbReference>
<dbReference type="Pfam" id="PF22617">
    <property type="entry name" value="HCS_D2"/>
    <property type="match status" value="1"/>
</dbReference>
<dbReference type="PANTHER" id="PTHR43538:SF1">
    <property type="entry name" value="(R)-CITRAMALATE SYNTHASE"/>
    <property type="match status" value="1"/>
</dbReference>
<dbReference type="EMBL" id="CP002590">
    <property type="protein sequence ID" value="AEA12483.1"/>
    <property type="molecule type" value="Genomic_DNA"/>
</dbReference>
<dbReference type="SMART" id="SM00917">
    <property type="entry name" value="LeuA_dimer"/>
    <property type="match status" value="1"/>
</dbReference>
<dbReference type="UniPathway" id="UPA00047">
    <property type="reaction ID" value="UER00066"/>
</dbReference>
<reference evidence="10 11" key="1">
    <citation type="journal article" date="2011" name="J. Bacteriol.">
        <title>Complete genome sequence of the thermoacidophilic crenarchaeon Thermoproteus uzoniensis 768-20.</title>
        <authorList>
            <person name="Mardanov A.V."/>
            <person name="Gumerov V.M."/>
            <person name="Beletsky A.V."/>
            <person name="Prokofeva M.I."/>
            <person name="Bonch-Osmolovskaya E.A."/>
            <person name="Ravin N.V."/>
            <person name="Skryabin K.G."/>
        </authorList>
    </citation>
    <scope>NUCLEOTIDE SEQUENCE [LARGE SCALE GENOMIC DNA]</scope>
    <source>
        <strain evidence="10 11">768-20</strain>
    </source>
</reference>
<protein>
    <recommendedName>
        <fullName evidence="7">Citramalate synthase</fullName>
        <ecNumber evidence="7">2.3.3.21</ecNumber>
    </recommendedName>
</protein>
<dbReference type="AlphaFoldDB" id="F2L687"/>
<dbReference type="CDD" id="cd07941">
    <property type="entry name" value="DRE_TIM_LeuA3"/>
    <property type="match status" value="1"/>
</dbReference>
<sequence>MPEVCGHFCSKSPALYRPAAGNKTYISRQSGAYVGDRVEVLDTTLRDGAQGAAVSFTLEDKIRIALKLDEVGVDYIEGGWPYSNPKDREFFKAMKRYGLSRAKLAVFGSTRRRGVRPERDESLNSLVEADVPAAVIFGKSWTLHVREVLGATWEENLSMIAESVEYLKSHGMEVIYDAEHFFQGYQEDPEMALASIEAAWRAGARVVVLADTNGGTPPHEIYRIVGEVKERFPAMPLGAHMHNDIGCAVANTLMAVAAGARHVQGTINGIGERTGNADLTAVLPTLELKMGLKVLRDEPPGVKFGRLREASRLVYEALGIQPNPYQPYVGDFAFAHKGGVHADAVMKVPRAYEHVDPALVGNRRVIVVSEVAGGASLALKAAEELGLSLDKRSEAVRQALEEIKALEREGYSFDAAPASALLILMRRLGIHKERFKLLEWRVVTGPTSSAYAVVKVNIGGREVLEAGEGVGPVHAVDVALRRALTSAFPELQKTYLRDYRVVLPTAVKSTESIVRVTVEFSDGDRVWRTVGVSSNVVEASIKAIIDAYDFALQLDGLNLH</sequence>
<dbReference type="PANTHER" id="PTHR43538">
    <property type="entry name" value="ALPHA-IPM SYNTHASE/HOMOCITRATE SYNTHASE"/>
    <property type="match status" value="1"/>
</dbReference>
<evidence type="ECO:0000259" key="9">
    <source>
        <dbReference type="PROSITE" id="PS50991"/>
    </source>
</evidence>
<dbReference type="Gene3D" id="3.20.20.70">
    <property type="entry name" value="Aldolase class I"/>
    <property type="match status" value="1"/>
</dbReference>
<dbReference type="InterPro" id="IPR036230">
    <property type="entry name" value="LeuA_allosteric_dom_sf"/>
</dbReference>
<evidence type="ECO:0000256" key="7">
    <source>
        <dbReference type="NCBIfam" id="TIGR00977"/>
    </source>
</evidence>
<dbReference type="SUPFAM" id="SSF51569">
    <property type="entry name" value="Aldolase"/>
    <property type="match status" value="1"/>
</dbReference>
<dbReference type="GO" id="GO:0009097">
    <property type="term" value="P:isoleucine biosynthetic process"/>
    <property type="evidence" value="ECO:0007669"/>
    <property type="project" value="UniProtKB-UniRule"/>
</dbReference>
<dbReference type="GO" id="GO:0009098">
    <property type="term" value="P:L-leucine biosynthetic process"/>
    <property type="evidence" value="ECO:0007669"/>
    <property type="project" value="InterPro"/>
</dbReference>
<evidence type="ECO:0000256" key="2">
    <source>
        <dbReference type="ARBA" id="ARBA00006154"/>
    </source>
</evidence>
<evidence type="ECO:0000256" key="3">
    <source>
        <dbReference type="ARBA" id="ARBA00022605"/>
    </source>
</evidence>
<dbReference type="Gene3D" id="3.30.160.270">
    <property type="match status" value="1"/>
</dbReference>
<dbReference type="SUPFAM" id="SSF110921">
    <property type="entry name" value="2-isopropylmalate synthase LeuA, allosteric (dimerisation) domain"/>
    <property type="match status" value="1"/>
</dbReference>
<reference key="2">
    <citation type="submission" date="2011-03" db="EMBL/GenBank/DDBJ databases">
        <title>Complete genome sequence of the thermoacidophilic crenarchaeon Thermoproteus uzoniensis 768-20.</title>
        <authorList>
            <person name="Mardanov A.V."/>
            <person name="Gumerov V.M."/>
            <person name="Beletsky A.V."/>
            <person name="Prokofeva M.I."/>
            <person name="Bonch-Osmolovskaya E.A."/>
            <person name="Ravin N.V."/>
            <person name="Skryabin K.G."/>
        </authorList>
    </citation>
    <scope>NUCLEOTIDE SEQUENCE</scope>
    <source>
        <strain>768-20</strain>
    </source>
</reference>
<dbReference type="Pfam" id="PF00682">
    <property type="entry name" value="HMGL-like"/>
    <property type="match status" value="1"/>
</dbReference>
<evidence type="ECO:0000256" key="8">
    <source>
        <dbReference type="RuleBase" id="RU003523"/>
    </source>
</evidence>
<evidence type="ECO:0000313" key="11">
    <source>
        <dbReference type="Proteomes" id="UP000008138"/>
    </source>
</evidence>
<keyword evidence="4" id="KW-0412">Isoleucine biosynthesis</keyword>